<keyword evidence="7 8" id="KW-0472">Membrane</keyword>
<comment type="subcellular location">
    <subcellularLocation>
        <location evidence="1">Cell membrane</location>
        <topology evidence="1">Multi-pass membrane protein</topology>
    </subcellularLocation>
</comment>
<evidence type="ECO:0000256" key="7">
    <source>
        <dbReference type="ARBA" id="ARBA00023136"/>
    </source>
</evidence>
<dbReference type="InterPro" id="IPR004763">
    <property type="entry name" value="CusA-like"/>
</dbReference>
<evidence type="ECO:0000256" key="1">
    <source>
        <dbReference type="ARBA" id="ARBA00004651"/>
    </source>
</evidence>
<feature type="transmembrane region" description="Helical" evidence="8">
    <location>
        <begin position="509"/>
        <end position="533"/>
    </location>
</feature>
<sequence length="1085" mass="117370">MIKSLLQFGLTRSAVIVLGLAVFCAAGFAAFTKLNIEAYPNPAPVILEITAQAAGLSAEEMEKYYTIPMEVGLYSTPGVVNIRSTSFYGLSFVRVTFKYGVDYYFALSQATNNLTQNVQLPGNQIPQIQQSSLVGEIYRYQLVGPPNFGLTNLRTLQDYVVARRLMTLPGVVQINAWGGTTKQFNVDADLAKLEAYNITVPQLISALGNANINVGGREIAIGQQSVNIRGIGLINSGGDDDITKGYRVRDIENVVLTQSNGLPIQIKDVAKVSVGYVPRLGIAGKDRNDDVAAAIVVMGRTQHTNDIVPKVEEEVAKINSDGTLPAGVKVVPYYDRTSLVSVTTHTVLHNLMFGCLLVFVIQWVFLGDLRSALIVSANIPFALFFAIIILVLQGEDANLLSLGAVDFGIIVDSAVIMMENIFRNFQSSPENRLRVLHNLAEGYWGGDPTTRNGQPAPGWTERLRMIFVSALQVDKAVFFTAAITVTAFVPLFTMQGVEGQIFGPMARTYGYALAGALLATFTVTPVLASLLLPKHIEETETIIVRSLRKAYTPVLRWSLTHLRVAVAAGIIFLGLSGLAASRLGSEFLPALEEGNFWIRASMPSTMSLDAGTEPTRKMREILLRHPEIITVVSQHGRPDNGSDASPFSNVELFAPIKPFDQWPPGLTKEKLTEELQREFDEELPGVTFNFSQYIQDNVEEALSGVKGANSVKIIGPNLAVLEQLATKVAQEMARIRGVADLGIFHLVGQPNLNIKVNREKTARYGLNTGDVTTVVQAALGGTSATTVLEGDRQFGVVVRLDPKFRQSIDEVREIKVAYQTPSGTNAYIPLSELADISLDTGASFIYRERSQRYIPIKFSVRGRDLGSTVAEAQTRVAEAVQLPTGYRMIWSGEFDNLEAAKARLMIVVPVTLLLIFVLLYSLFNSLRDSLLALAGIPFAVGGGLIALYLAGLDFSISAAIGFISLFGVAVMDGILNITYFRELRASGMSIAEAVFNGAEQRMRPMLMTALSAGVGLFPAALSHGIGSQVQRPLATVVVGGMFIGPLLLLIVAPALRKIFLSREPVASPDQAAATAPPEAAHEGGA</sequence>
<keyword evidence="4" id="KW-1003">Cell membrane</keyword>
<dbReference type="SUPFAM" id="SSF82866">
    <property type="entry name" value="Multidrug efflux transporter AcrB transmembrane domain"/>
    <property type="match status" value="2"/>
</dbReference>
<dbReference type="Gene3D" id="3.30.70.1440">
    <property type="entry name" value="Multidrug efflux transporter AcrB pore domain"/>
    <property type="match status" value="1"/>
</dbReference>
<dbReference type="Pfam" id="PF00873">
    <property type="entry name" value="ACR_tran"/>
    <property type="match status" value="1"/>
</dbReference>
<organism evidence="9 10">
    <name type="scientific">Bradyrhizobium erythrophlei</name>
    <dbReference type="NCBI Taxonomy" id="1437360"/>
    <lineage>
        <taxon>Bacteria</taxon>
        <taxon>Pseudomonadati</taxon>
        <taxon>Pseudomonadota</taxon>
        <taxon>Alphaproteobacteria</taxon>
        <taxon>Hyphomicrobiales</taxon>
        <taxon>Nitrobacteraceae</taxon>
        <taxon>Bradyrhizobium</taxon>
    </lineage>
</organism>
<dbReference type="PANTHER" id="PTHR32063">
    <property type="match status" value="1"/>
</dbReference>
<evidence type="ECO:0000256" key="5">
    <source>
        <dbReference type="ARBA" id="ARBA00022692"/>
    </source>
</evidence>
<dbReference type="PANTHER" id="PTHR32063:SF12">
    <property type="entry name" value="CATION EFFLUX SYSTEM PROTEIN"/>
    <property type="match status" value="1"/>
</dbReference>
<feature type="transmembrane region" description="Helical" evidence="8">
    <location>
        <begin position="930"/>
        <end position="950"/>
    </location>
</feature>
<feature type="transmembrane region" description="Helical" evidence="8">
    <location>
        <begin position="1005"/>
        <end position="1026"/>
    </location>
</feature>
<evidence type="ECO:0000256" key="2">
    <source>
        <dbReference type="ARBA" id="ARBA00010942"/>
    </source>
</evidence>
<evidence type="ECO:0000313" key="10">
    <source>
        <dbReference type="Proteomes" id="UP000198992"/>
    </source>
</evidence>
<dbReference type="Gene3D" id="3.30.2090.10">
    <property type="entry name" value="Multidrug efflux transporter AcrB TolC docking domain, DN and DC subdomains"/>
    <property type="match status" value="2"/>
</dbReference>
<dbReference type="Gene3D" id="3.30.70.1430">
    <property type="entry name" value="Multidrug efflux transporter AcrB pore domain"/>
    <property type="match status" value="2"/>
</dbReference>
<feature type="transmembrane region" description="Helical" evidence="8">
    <location>
        <begin position="399"/>
        <end position="422"/>
    </location>
</feature>
<feature type="transmembrane region" description="Helical" evidence="8">
    <location>
        <begin position="1032"/>
        <end position="1052"/>
    </location>
</feature>
<evidence type="ECO:0000313" key="9">
    <source>
        <dbReference type="EMBL" id="SEE53766.1"/>
    </source>
</evidence>
<feature type="transmembrane region" description="Helical" evidence="8">
    <location>
        <begin position="373"/>
        <end position="393"/>
    </location>
</feature>
<dbReference type="AlphaFoldDB" id="A0A1H5JMQ4"/>
<evidence type="ECO:0000256" key="8">
    <source>
        <dbReference type="SAM" id="Phobius"/>
    </source>
</evidence>
<name>A0A1H5JMQ4_9BRAD</name>
<dbReference type="SUPFAM" id="SSF82693">
    <property type="entry name" value="Multidrug efflux transporter AcrB pore domain, PN1, PN2, PC1 and PC2 subdomains"/>
    <property type="match status" value="3"/>
</dbReference>
<dbReference type="EMBL" id="FNTH01000001">
    <property type="protein sequence ID" value="SEE53766.1"/>
    <property type="molecule type" value="Genomic_DNA"/>
</dbReference>
<comment type="similarity">
    <text evidence="2">Belongs to the resistance-nodulation-cell division (RND) (TC 2.A.6) family.</text>
</comment>
<evidence type="ECO:0000256" key="3">
    <source>
        <dbReference type="ARBA" id="ARBA00022448"/>
    </source>
</evidence>
<dbReference type="Gene3D" id="1.20.1640.10">
    <property type="entry name" value="Multidrug efflux transporter AcrB transmembrane domain"/>
    <property type="match status" value="2"/>
</dbReference>
<dbReference type="OrthoDB" id="9758757at2"/>
<dbReference type="RefSeq" id="WP_092125556.1">
    <property type="nucleotide sequence ID" value="NZ_FNTH01000001.1"/>
</dbReference>
<dbReference type="PRINTS" id="PR00702">
    <property type="entry name" value="ACRIFLAVINRP"/>
</dbReference>
<reference evidence="9 10" key="1">
    <citation type="submission" date="2016-10" db="EMBL/GenBank/DDBJ databases">
        <authorList>
            <person name="de Groot N.N."/>
        </authorList>
    </citation>
    <scope>NUCLEOTIDE SEQUENCE [LARGE SCALE GENOMIC DNA]</scope>
    <source>
        <strain evidence="9 10">MT12</strain>
    </source>
</reference>
<dbReference type="Proteomes" id="UP000198992">
    <property type="component" value="Unassembled WGS sequence"/>
</dbReference>
<feature type="transmembrane region" description="Helical" evidence="8">
    <location>
        <begin position="554"/>
        <end position="575"/>
    </location>
</feature>
<evidence type="ECO:0000256" key="4">
    <source>
        <dbReference type="ARBA" id="ARBA00022475"/>
    </source>
</evidence>
<dbReference type="NCBIfam" id="TIGR00914">
    <property type="entry name" value="2A0601"/>
    <property type="match status" value="1"/>
</dbReference>
<protein>
    <submittedName>
        <fullName evidence="9">Cobalt-zinc-cadmium resistance protein CzcA</fullName>
    </submittedName>
</protein>
<evidence type="ECO:0000256" key="6">
    <source>
        <dbReference type="ARBA" id="ARBA00022989"/>
    </source>
</evidence>
<feature type="transmembrane region" description="Helical" evidence="8">
    <location>
        <begin position="476"/>
        <end position="497"/>
    </location>
</feature>
<gene>
    <name evidence="9" type="ORF">SAMN05444164_8519</name>
</gene>
<dbReference type="InterPro" id="IPR001036">
    <property type="entry name" value="Acrflvin-R"/>
</dbReference>
<dbReference type="GO" id="GO:0008324">
    <property type="term" value="F:monoatomic cation transmembrane transporter activity"/>
    <property type="evidence" value="ECO:0007669"/>
    <property type="project" value="InterPro"/>
</dbReference>
<dbReference type="GO" id="GO:0005886">
    <property type="term" value="C:plasma membrane"/>
    <property type="evidence" value="ECO:0007669"/>
    <property type="project" value="UniProtKB-SubCell"/>
</dbReference>
<dbReference type="InterPro" id="IPR027463">
    <property type="entry name" value="AcrB_DN_DC_subdom"/>
</dbReference>
<dbReference type="GO" id="GO:0042910">
    <property type="term" value="F:xenobiotic transmembrane transporter activity"/>
    <property type="evidence" value="ECO:0007669"/>
    <property type="project" value="TreeGrafter"/>
</dbReference>
<feature type="transmembrane region" description="Helical" evidence="8">
    <location>
        <begin position="347"/>
        <end position="366"/>
    </location>
</feature>
<keyword evidence="5 8" id="KW-0812">Transmembrane</keyword>
<feature type="transmembrane region" description="Helical" evidence="8">
    <location>
        <begin position="956"/>
        <end position="980"/>
    </location>
</feature>
<keyword evidence="6 8" id="KW-1133">Transmembrane helix</keyword>
<feature type="transmembrane region" description="Helical" evidence="8">
    <location>
        <begin position="904"/>
        <end position="923"/>
    </location>
</feature>
<accession>A0A1H5JMQ4</accession>
<keyword evidence="3" id="KW-0813">Transport</keyword>
<dbReference type="SUPFAM" id="SSF82714">
    <property type="entry name" value="Multidrug efflux transporter AcrB TolC docking domain, DN and DC subdomains"/>
    <property type="match status" value="2"/>
</dbReference>
<dbReference type="Gene3D" id="3.30.70.1320">
    <property type="entry name" value="Multidrug efflux transporter AcrB pore domain like"/>
    <property type="match status" value="1"/>
</dbReference>
<proteinExistence type="inferred from homology"/>